<dbReference type="OrthoDB" id="10250354at2759"/>
<dbReference type="PANTHER" id="PTHR44873">
    <property type="entry name" value="DNAJ HOMOLOG SUBFAMILY C MEMBER 30, MITOCHONDRIAL"/>
    <property type="match status" value="1"/>
</dbReference>
<keyword evidence="2" id="KW-1133">Transmembrane helix</keyword>
<feature type="region of interest" description="Disordered" evidence="1">
    <location>
        <begin position="125"/>
        <end position="247"/>
    </location>
</feature>
<dbReference type="AlphaFoldDB" id="A0A9P4UMS1"/>
<evidence type="ECO:0000256" key="1">
    <source>
        <dbReference type="SAM" id="MobiDB-lite"/>
    </source>
</evidence>
<dbReference type="EMBL" id="MU003828">
    <property type="protein sequence ID" value="KAF2718245.1"/>
    <property type="molecule type" value="Genomic_DNA"/>
</dbReference>
<feature type="domain" description="J" evidence="3">
    <location>
        <begin position="55"/>
        <end position="120"/>
    </location>
</feature>
<proteinExistence type="predicted"/>
<accession>A0A9P4UMS1</accession>
<evidence type="ECO:0000256" key="2">
    <source>
        <dbReference type="SAM" id="Phobius"/>
    </source>
</evidence>
<keyword evidence="5" id="KW-1185">Reference proteome</keyword>
<dbReference type="PROSITE" id="PS50076">
    <property type="entry name" value="DNAJ_2"/>
    <property type="match status" value="1"/>
</dbReference>
<dbReference type="CDD" id="cd06257">
    <property type="entry name" value="DnaJ"/>
    <property type="match status" value="1"/>
</dbReference>
<feature type="compositionally biased region" description="Basic and acidic residues" evidence="1">
    <location>
        <begin position="177"/>
        <end position="193"/>
    </location>
</feature>
<dbReference type="InterPro" id="IPR053025">
    <property type="entry name" value="Mito_ATP_Synthase-Asso"/>
</dbReference>
<name>A0A9P4UMS1_9PEZI</name>
<dbReference type="InterPro" id="IPR036869">
    <property type="entry name" value="J_dom_sf"/>
</dbReference>
<dbReference type="Gene3D" id="1.10.287.110">
    <property type="entry name" value="DnaJ domain"/>
    <property type="match status" value="1"/>
</dbReference>
<sequence length="294" mass="32060">MIVRSCLTQRTTRSCLSTQSPTCPPPIIRNRHPTIFGHCFRTTRPNFDGAGGLPNHYETLDLPTNASATDVKKQFYKLSKSHHPDLHPNDTTASQRFVKISEAYATLGSMEKRARYDHDFLRATGEPSSAADIPRGSYSSASPAGGRPASGLSKRRTKFHGPPPSFYQSGGWGAYGAKREEAARNASHAHEAQGRAQSGPTGPAGTGPGGFAFGFDNDVPHFDRKGHYQTHSTIEKTRHKARRKQETADELHINASGGMMLNFFVVCGMLGFIYSASLAIGVMWSAPKKQKQEA</sequence>
<dbReference type="SMART" id="SM00271">
    <property type="entry name" value="DnaJ"/>
    <property type="match status" value="1"/>
</dbReference>
<keyword evidence="2" id="KW-0812">Transmembrane</keyword>
<keyword evidence="2" id="KW-0472">Membrane</keyword>
<dbReference type="Pfam" id="PF00226">
    <property type="entry name" value="DnaJ"/>
    <property type="match status" value="1"/>
</dbReference>
<dbReference type="PRINTS" id="PR00625">
    <property type="entry name" value="JDOMAIN"/>
</dbReference>
<reference evidence="4" key="1">
    <citation type="journal article" date="2020" name="Stud. Mycol.">
        <title>101 Dothideomycetes genomes: a test case for predicting lifestyles and emergence of pathogens.</title>
        <authorList>
            <person name="Haridas S."/>
            <person name="Albert R."/>
            <person name="Binder M."/>
            <person name="Bloem J."/>
            <person name="Labutti K."/>
            <person name="Salamov A."/>
            <person name="Andreopoulos B."/>
            <person name="Baker S."/>
            <person name="Barry K."/>
            <person name="Bills G."/>
            <person name="Bluhm B."/>
            <person name="Cannon C."/>
            <person name="Castanera R."/>
            <person name="Culley D."/>
            <person name="Daum C."/>
            <person name="Ezra D."/>
            <person name="Gonzalez J."/>
            <person name="Henrissat B."/>
            <person name="Kuo A."/>
            <person name="Liang C."/>
            <person name="Lipzen A."/>
            <person name="Lutzoni F."/>
            <person name="Magnuson J."/>
            <person name="Mondo S."/>
            <person name="Nolan M."/>
            <person name="Ohm R."/>
            <person name="Pangilinan J."/>
            <person name="Park H.-J."/>
            <person name="Ramirez L."/>
            <person name="Alfaro M."/>
            <person name="Sun H."/>
            <person name="Tritt A."/>
            <person name="Yoshinaga Y."/>
            <person name="Zwiers L.-H."/>
            <person name="Turgeon B."/>
            <person name="Goodwin S."/>
            <person name="Spatafora J."/>
            <person name="Crous P."/>
            <person name="Grigoriev I."/>
        </authorList>
    </citation>
    <scope>NUCLEOTIDE SEQUENCE</scope>
    <source>
        <strain evidence="4">CBS 116435</strain>
    </source>
</reference>
<organism evidence="4 5">
    <name type="scientific">Polychaeton citri CBS 116435</name>
    <dbReference type="NCBI Taxonomy" id="1314669"/>
    <lineage>
        <taxon>Eukaryota</taxon>
        <taxon>Fungi</taxon>
        <taxon>Dikarya</taxon>
        <taxon>Ascomycota</taxon>
        <taxon>Pezizomycotina</taxon>
        <taxon>Dothideomycetes</taxon>
        <taxon>Dothideomycetidae</taxon>
        <taxon>Capnodiales</taxon>
        <taxon>Capnodiaceae</taxon>
        <taxon>Polychaeton</taxon>
    </lineage>
</organism>
<feature type="compositionally biased region" description="Gly residues" evidence="1">
    <location>
        <begin position="202"/>
        <end position="212"/>
    </location>
</feature>
<evidence type="ECO:0000259" key="3">
    <source>
        <dbReference type="PROSITE" id="PS50076"/>
    </source>
</evidence>
<dbReference type="SUPFAM" id="SSF46565">
    <property type="entry name" value="Chaperone J-domain"/>
    <property type="match status" value="1"/>
</dbReference>
<feature type="transmembrane region" description="Helical" evidence="2">
    <location>
        <begin position="259"/>
        <end position="284"/>
    </location>
</feature>
<evidence type="ECO:0000313" key="5">
    <source>
        <dbReference type="Proteomes" id="UP000799441"/>
    </source>
</evidence>
<feature type="compositionally biased region" description="Low complexity" evidence="1">
    <location>
        <begin position="134"/>
        <end position="151"/>
    </location>
</feature>
<gene>
    <name evidence="4" type="ORF">K431DRAFT_140025</name>
</gene>
<dbReference type="Proteomes" id="UP000799441">
    <property type="component" value="Unassembled WGS sequence"/>
</dbReference>
<comment type="caution">
    <text evidence="4">The sequence shown here is derived from an EMBL/GenBank/DDBJ whole genome shotgun (WGS) entry which is preliminary data.</text>
</comment>
<evidence type="ECO:0000313" key="4">
    <source>
        <dbReference type="EMBL" id="KAF2718245.1"/>
    </source>
</evidence>
<dbReference type="InterPro" id="IPR001623">
    <property type="entry name" value="DnaJ_domain"/>
</dbReference>
<dbReference type="PANTHER" id="PTHR44873:SF1">
    <property type="entry name" value="DNAJ HOMOLOG SUBFAMILY C MEMBER 30, MITOCHONDRIAL"/>
    <property type="match status" value="1"/>
</dbReference>
<protein>
    <submittedName>
        <fullName evidence="4">DnaJ-domain-containing protein</fullName>
    </submittedName>
</protein>